<dbReference type="SUPFAM" id="SSF111038">
    <property type="entry name" value="YjbQ-like"/>
    <property type="match status" value="1"/>
</dbReference>
<protein>
    <submittedName>
        <fullName evidence="2">UPF0047 protein YjbQ</fullName>
    </submittedName>
</protein>
<dbReference type="PANTHER" id="PTHR30615:SF8">
    <property type="entry name" value="UPF0047 PROTEIN C4A8.02C"/>
    <property type="match status" value="1"/>
</dbReference>
<gene>
    <name evidence="2" type="ORF">MNBD_GAMMA04-2218</name>
</gene>
<dbReference type="Pfam" id="PF01894">
    <property type="entry name" value="YjbQ"/>
    <property type="match status" value="1"/>
</dbReference>
<name>A0A3B0VQI8_9ZZZZ</name>
<dbReference type="PROSITE" id="PS01314">
    <property type="entry name" value="UPF0047"/>
    <property type="match status" value="1"/>
</dbReference>
<dbReference type="EMBL" id="UOFB01000074">
    <property type="protein sequence ID" value="VAW45171.1"/>
    <property type="molecule type" value="Genomic_DNA"/>
</dbReference>
<comment type="similarity">
    <text evidence="1">Belongs to the UPF0047 family.</text>
</comment>
<dbReference type="PIRSF" id="PIRSF004681">
    <property type="entry name" value="UCP004681"/>
    <property type="match status" value="1"/>
</dbReference>
<proteinExistence type="inferred from homology"/>
<dbReference type="InterPro" id="IPR001602">
    <property type="entry name" value="UPF0047_YjbQ-like"/>
</dbReference>
<organism evidence="2">
    <name type="scientific">hydrothermal vent metagenome</name>
    <dbReference type="NCBI Taxonomy" id="652676"/>
    <lineage>
        <taxon>unclassified sequences</taxon>
        <taxon>metagenomes</taxon>
        <taxon>ecological metagenomes</taxon>
    </lineage>
</organism>
<evidence type="ECO:0000313" key="2">
    <source>
        <dbReference type="EMBL" id="VAW45171.1"/>
    </source>
</evidence>
<dbReference type="InterPro" id="IPR035917">
    <property type="entry name" value="YjbQ-like_sf"/>
</dbReference>
<dbReference type="PANTHER" id="PTHR30615">
    <property type="entry name" value="UNCHARACTERIZED PROTEIN YJBQ-RELATED"/>
    <property type="match status" value="1"/>
</dbReference>
<dbReference type="Gene3D" id="2.60.120.460">
    <property type="entry name" value="YjbQ-like"/>
    <property type="match status" value="1"/>
</dbReference>
<reference evidence="2" key="1">
    <citation type="submission" date="2018-06" db="EMBL/GenBank/DDBJ databases">
        <authorList>
            <person name="Zhirakovskaya E."/>
        </authorList>
    </citation>
    <scope>NUCLEOTIDE SEQUENCE</scope>
</reference>
<evidence type="ECO:0000256" key="1">
    <source>
        <dbReference type="ARBA" id="ARBA00005534"/>
    </source>
</evidence>
<sequence length="139" mass="15997">MRNFQTEINLSSPYRGTFNITERINAVIKKSNIQSGLCHIFIQHTSASLIITENADPTVREDIEYWMQKHILDGDPNYQHCYEGDDDMSGHLRCIVTDTSHTIPVTNGQLNLGTWQSLFLYEHRKGTFNRKIVITIQGE</sequence>
<dbReference type="AlphaFoldDB" id="A0A3B0VQI8"/>
<dbReference type="NCBIfam" id="TIGR00149">
    <property type="entry name" value="TIGR00149_YjbQ"/>
    <property type="match status" value="1"/>
</dbReference>
<accession>A0A3B0VQI8</accession>